<dbReference type="InterPro" id="IPR045055">
    <property type="entry name" value="DNA2/NAM7-like"/>
</dbReference>
<proteinExistence type="predicted"/>
<dbReference type="InterPro" id="IPR041679">
    <property type="entry name" value="DNA2/NAM7-like_C"/>
</dbReference>
<feature type="non-terminal residue" evidence="2">
    <location>
        <position position="1"/>
    </location>
</feature>
<dbReference type="Pfam" id="PF13087">
    <property type="entry name" value="AAA_12"/>
    <property type="match status" value="1"/>
</dbReference>
<evidence type="ECO:0000313" key="2">
    <source>
        <dbReference type="EMBL" id="KKL81616.1"/>
    </source>
</evidence>
<sequence>IVDYTNFLKIYYKHIKATKNEAKIIDGKINSIKNWNKAKKSPEIEDWVYKILEPNLITGALIHSKKYETAVSVLEAKMVTQLVLGYFVMNFSNLSQISPVELEKAQIKFWKDQIGIVAPHNAQSRLIIRQIYQKLVESDLNILTEGKLMQLLRETIFSVEKFQGSARDFIIASIGISAIDQLIGEEDFIYNLNRFNVLSSRARAKFILISSQNYLTYIPNDQEAMQSASKIRRFALNYCSSEESFKVIDDKSDEQIIRLRMKI</sequence>
<dbReference type="PANTHER" id="PTHR10887">
    <property type="entry name" value="DNA2/NAM7 HELICASE FAMILY"/>
    <property type="match status" value="1"/>
</dbReference>
<gene>
    <name evidence="2" type="ORF">LCGC14_1993020</name>
</gene>
<reference evidence="2" key="1">
    <citation type="journal article" date="2015" name="Nature">
        <title>Complex archaea that bridge the gap between prokaryotes and eukaryotes.</title>
        <authorList>
            <person name="Spang A."/>
            <person name="Saw J.H."/>
            <person name="Jorgensen S.L."/>
            <person name="Zaremba-Niedzwiedzka K."/>
            <person name="Martijn J."/>
            <person name="Lind A.E."/>
            <person name="van Eijk R."/>
            <person name="Schleper C."/>
            <person name="Guy L."/>
            <person name="Ettema T.J."/>
        </authorList>
    </citation>
    <scope>NUCLEOTIDE SEQUENCE</scope>
</reference>
<evidence type="ECO:0000259" key="1">
    <source>
        <dbReference type="Pfam" id="PF13087"/>
    </source>
</evidence>
<dbReference type="EMBL" id="LAZR01022515">
    <property type="protein sequence ID" value="KKL81616.1"/>
    <property type="molecule type" value="Genomic_DNA"/>
</dbReference>
<organism evidence="2">
    <name type="scientific">marine sediment metagenome</name>
    <dbReference type="NCBI Taxonomy" id="412755"/>
    <lineage>
        <taxon>unclassified sequences</taxon>
        <taxon>metagenomes</taxon>
        <taxon>ecological metagenomes</taxon>
    </lineage>
</organism>
<name>A0A0F9FTI3_9ZZZZ</name>
<feature type="domain" description="DNA2/NAM7 helicase-like C-terminal" evidence="1">
    <location>
        <begin position="73"/>
        <end position="212"/>
    </location>
</feature>
<dbReference type="AlphaFoldDB" id="A0A0F9FTI3"/>
<dbReference type="Gene3D" id="3.40.50.300">
    <property type="entry name" value="P-loop containing nucleotide triphosphate hydrolases"/>
    <property type="match status" value="1"/>
</dbReference>
<accession>A0A0F9FTI3</accession>
<dbReference type="SUPFAM" id="SSF52540">
    <property type="entry name" value="P-loop containing nucleoside triphosphate hydrolases"/>
    <property type="match status" value="1"/>
</dbReference>
<protein>
    <recommendedName>
        <fullName evidence="1">DNA2/NAM7 helicase-like C-terminal domain-containing protein</fullName>
    </recommendedName>
</protein>
<comment type="caution">
    <text evidence="2">The sequence shown here is derived from an EMBL/GenBank/DDBJ whole genome shotgun (WGS) entry which is preliminary data.</text>
</comment>
<dbReference type="InterPro" id="IPR027417">
    <property type="entry name" value="P-loop_NTPase"/>
</dbReference>